<dbReference type="EMBL" id="SDRB02006529">
    <property type="protein sequence ID" value="THG12484.1"/>
    <property type="molecule type" value="Genomic_DNA"/>
</dbReference>
<dbReference type="GO" id="GO:0043539">
    <property type="term" value="F:protein serine/threonine kinase activator activity"/>
    <property type="evidence" value="ECO:0007669"/>
    <property type="project" value="InterPro"/>
</dbReference>
<dbReference type="Gene3D" id="1.10.510.10">
    <property type="entry name" value="Transferase(Phosphotransferase) domain 1"/>
    <property type="match status" value="1"/>
</dbReference>
<evidence type="ECO:0000256" key="2">
    <source>
        <dbReference type="PROSITE-ProRule" id="PRU10141"/>
    </source>
</evidence>
<dbReference type="PROSITE" id="PS00107">
    <property type="entry name" value="PROTEIN_KINASE_ATP"/>
    <property type="match status" value="1"/>
</dbReference>
<dbReference type="PANTHER" id="PTHR48014">
    <property type="entry name" value="SERINE/THREONINE-PROTEIN KINASE FRAY2"/>
    <property type="match status" value="1"/>
</dbReference>
<evidence type="ECO:0000256" key="3">
    <source>
        <dbReference type="SAM" id="MobiDB-lite"/>
    </source>
</evidence>
<keyword evidence="2" id="KW-0067">ATP-binding</keyword>
<dbReference type="InterPro" id="IPR017441">
    <property type="entry name" value="Protein_kinase_ATP_BS"/>
</dbReference>
<keyword evidence="6" id="KW-1185">Reference proteome</keyword>
<dbReference type="STRING" id="542762.A0A4S4E9X7"/>
<dbReference type="InterPro" id="IPR047173">
    <property type="entry name" value="STRAD_A/B-like"/>
</dbReference>
<reference evidence="5 6" key="1">
    <citation type="journal article" date="2018" name="Proc. Natl. Acad. Sci. U.S.A.">
        <title>Draft genome sequence of Camellia sinensis var. sinensis provides insights into the evolution of the tea genome and tea quality.</title>
        <authorList>
            <person name="Wei C."/>
            <person name="Yang H."/>
            <person name="Wang S."/>
            <person name="Zhao J."/>
            <person name="Liu C."/>
            <person name="Gao L."/>
            <person name="Xia E."/>
            <person name="Lu Y."/>
            <person name="Tai Y."/>
            <person name="She G."/>
            <person name="Sun J."/>
            <person name="Cao H."/>
            <person name="Tong W."/>
            <person name="Gao Q."/>
            <person name="Li Y."/>
            <person name="Deng W."/>
            <person name="Jiang X."/>
            <person name="Wang W."/>
            <person name="Chen Q."/>
            <person name="Zhang S."/>
            <person name="Li H."/>
            <person name="Wu J."/>
            <person name="Wang P."/>
            <person name="Li P."/>
            <person name="Shi C."/>
            <person name="Zheng F."/>
            <person name="Jian J."/>
            <person name="Huang B."/>
            <person name="Shan D."/>
            <person name="Shi M."/>
            <person name="Fang C."/>
            <person name="Yue Y."/>
            <person name="Li F."/>
            <person name="Li D."/>
            <person name="Wei S."/>
            <person name="Han B."/>
            <person name="Jiang C."/>
            <person name="Yin Y."/>
            <person name="Xia T."/>
            <person name="Zhang Z."/>
            <person name="Bennetzen J.L."/>
            <person name="Zhao S."/>
            <person name="Wan X."/>
        </authorList>
    </citation>
    <scope>NUCLEOTIDE SEQUENCE [LARGE SCALE GENOMIC DNA]</scope>
    <source>
        <strain evidence="6">cv. Shuchazao</strain>
        <tissue evidence="5">Leaf</tissue>
    </source>
</reference>
<dbReference type="GO" id="GO:0004672">
    <property type="term" value="F:protein kinase activity"/>
    <property type="evidence" value="ECO:0007669"/>
    <property type="project" value="InterPro"/>
</dbReference>
<dbReference type="CDD" id="cd06610">
    <property type="entry name" value="STKc_OSR1_SPAK"/>
    <property type="match status" value="1"/>
</dbReference>
<dbReference type="SMART" id="SM00220">
    <property type="entry name" value="S_TKc"/>
    <property type="match status" value="1"/>
</dbReference>
<feature type="region of interest" description="Disordered" evidence="3">
    <location>
        <begin position="615"/>
        <end position="643"/>
    </location>
</feature>
<feature type="domain" description="Protein kinase" evidence="4">
    <location>
        <begin position="15"/>
        <end position="365"/>
    </location>
</feature>
<dbReference type="Proteomes" id="UP000306102">
    <property type="component" value="Unassembled WGS sequence"/>
</dbReference>
<feature type="region of interest" description="Disordered" evidence="3">
    <location>
        <begin position="534"/>
        <end position="562"/>
    </location>
</feature>
<proteinExistence type="inferred from homology"/>
<dbReference type="InterPro" id="IPR000719">
    <property type="entry name" value="Prot_kinase_dom"/>
</dbReference>
<dbReference type="PROSITE" id="PS50011">
    <property type="entry name" value="PROTEIN_KINASE_DOM"/>
    <property type="match status" value="1"/>
</dbReference>
<evidence type="ECO:0000259" key="4">
    <source>
        <dbReference type="PROSITE" id="PS50011"/>
    </source>
</evidence>
<dbReference type="Gene3D" id="3.30.200.20">
    <property type="entry name" value="Phosphorylase Kinase, domain 1"/>
    <property type="match status" value="2"/>
</dbReference>
<sequence>MGSVGKSYSVNPKDYKLLEEVGHGASATVHRAIYIPFNQVVAVKCLDLDRCNSNLNGRMFYNLKMPKEKPKLSSVGTSLGQGTLHGLNACLTSFAIRLVHLALSCPKSCLVYLQLYTAFILFLCSTHFNCLDSDNYSMLSRIFLDDIRREAQTMSLIDHPNVISAYCSFVVDQNLWVVMPFMAEGSCLHLMKIAYSDGFEESAIGSILKETLKALEYLHQHGHIHRDVKAGNILLDSNGMVKVADFGVSACMFDRGDRKRSRNTFVGTPCWMAPEVLQPGSGYDFKADIWSFGITALELAHGHAPFSKYPPMKVLLMTIQNAPPGLDSDRDKKFSKSFKEMVAMCLVKDQTKRPTAEKLLKHSFFKQAKPPELSVKKLFADLPPLWNRVEALQRKDAAQLALKKMPSAEQEAISQTFLHATPIPAKCCTCYVWTRLLQVTALLEYQRGVSAWNFDIEDLKVQASLVQDDDEIQEIREEYESMKPVFNYKKASNSRFSVGKSISTNDIICSEQTSDEFSSAECLSNKGKVSESDLLESDYQGKIDPEKNGSRTEPLPSTSERDIVLAKIKTSASKSRQTQSGPLMPSIVLNHSVTERGHIFERSDHENQPLVEKPHREVRKAPSFSGPLKLPNRASANSLSAPIKSSGGFRDSLEDKSKTNLVQIKGRFSVTSENVDLVKDIPLCTVPRLSSQGSPLRKSASVGDWIFESKQMPIGQLPKEMYNSNLPASILMPHLQNLFHQTSIQQDLIMNLLSSLQPAELADVSASQNGQLLPLPHSSENNGIVESAVSEREHLLLIKISELQARMITLTSELTSEKLKFIQLQQQLNAVSGREEDGDRRDENA</sequence>
<comment type="similarity">
    <text evidence="1">Belongs to the protein kinase superfamily. STE Ser/Thr protein kinase family. STE20 subfamily.</text>
</comment>
<dbReference type="AlphaFoldDB" id="A0A4S4E9X7"/>
<accession>A0A4S4E9X7</accession>
<dbReference type="FunFam" id="1.10.510.10:FF:000125">
    <property type="entry name" value="serine/threonine-protein kinase BLUS1-like isoform X2"/>
    <property type="match status" value="1"/>
</dbReference>
<dbReference type="SUPFAM" id="SSF56112">
    <property type="entry name" value="Protein kinase-like (PK-like)"/>
    <property type="match status" value="1"/>
</dbReference>
<dbReference type="GO" id="GO:0005524">
    <property type="term" value="F:ATP binding"/>
    <property type="evidence" value="ECO:0007669"/>
    <property type="project" value="UniProtKB-UniRule"/>
</dbReference>
<dbReference type="InterPro" id="IPR011009">
    <property type="entry name" value="Kinase-like_dom_sf"/>
</dbReference>
<feature type="binding site" evidence="2">
    <location>
        <position position="44"/>
    </location>
    <ligand>
        <name>ATP</name>
        <dbReference type="ChEBI" id="CHEBI:30616"/>
    </ligand>
</feature>
<dbReference type="PANTHER" id="PTHR48014:SF21">
    <property type="entry name" value="SERINE_THREONINE-PROTEIN KINASE FRAY2"/>
    <property type="match status" value="1"/>
</dbReference>
<comment type="caution">
    <text evidence="5">The sequence shown here is derived from an EMBL/GenBank/DDBJ whole genome shotgun (WGS) entry which is preliminary data.</text>
</comment>
<dbReference type="Pfam" id="PF00069">
    <property type="entry name" value="Pkinase"/>
    <property type="match status" value="1"/>
</dbReference>
<feature type="compositionally biased region" description="Basic and acidic residues" evidence="3">
    <location>
        <begin position="539"/>
        <end position="550"/>
    </location>
</feature>
<gene>
    <name evidence="5" type="ORF">TEA_022989</name>
</gene>
<name>A0A4S4E9X7_CAMSN</name>
<evidence type="ECO:0000256" key="1">
    <source>
        <dbReference type="ARBA" id="ARBA00008874"/>
    </source>
</evidence>
<organism evidence="5 6">
    <name type="scientific">Camellia sinensis var. sinensis</name>
    <name type="common">China tea</name>
    <dbReference type="NCBI Taxonomy" id="542762"/>
    <lineage>
        <taxon>Eukaryota</taxon>
        <taxon>Viridiplantae</taxon>
        <taxon>Streptophyta</taxon>
        <taxon>Embryophyta</taxon>
        <taxon>Tracheophyta</taxon>
        <taxon>Spermatophyta</taxon>
        <taxon>Magnoliopsida</taxon>
        <taxon>eudicotyledons</taxon>
        <taxon>Gunneridae</taxon>
        <taxon>Pentapetalae</taxon>
        <taxon>asterids</taxon>
        <taxon>Ericales</taxon>
        <taxon>Theaceae</taxon>
        <taxon>Camellia</taxon>
    </lineage>
</organism>
<keyword evidence="2" id="KW-0547">Nucleotide-binding</keyword>
<protein>
    <recommendedName>
        <fullName evidence="4">Protein kinase domain-containing protein</fullName>
    </recommendedName>
</protein>
<evidence type="ECO:0000313" key="6">
    <source>
        <dbReference type="Proteomes" id="UP000306102"/>
    </source>
</evidence>
<evidence type="ECO:0000313" key="5">
    <source>
        <dbReference type="EMBL" id="THG12484.1"/>
    </source>
</evidence>